<protein>
    <submittedName>
        <fullName evidence="2">Uncharacterized protein</fullName>
    </submittedName>
</protein>
<evidence type="ECO:0000313" key="2">
    <source>
        <dbReference type="EMBL" id="KAJ8557359.1"/>
    </source>
</evidence>
<name>A0A9Q1MEJ3_9SOLA</name>
<accession>A0A9Q1MEJ3</accession>
<dbReference type="EMBL" id="JAJAGQ010000007">
    <property type="protein sequence ID" value="KAJ8557359.1"/>
    <property type="molecule type" value="Genomic_DNA"/>
</dbReference>
<evidence type="ECO:0000256" key="1">
    <source>
        <dbReference type="SAM" id="Coils"/>
    </source>
</evidence>
<dbReference type="AlphaFoldDB" id="A0A9Q1MEJ3"/>
<reference evidence="3" key="1">
    <citation type="journal article" date="2023" name="Proc. Natl. Acad. Sci. U.S.A.">
        <title>Genomic and structural basis for evolution of tropane alkaloid biosynthesis.</title>
        <authorList>
            <person name="Wanga Y.-J."/>
            <person name="Taina T."/>
            <person name="Yua J.-Y."/>
            <person name="Lia J."/>
            <person name="Xua B."/>
            <person name="Chenc J."/>
            <person name="D'Auriad J.C."/>
            <person name="Huanga J.-P."/>
            <person name="Huanga S.-X."/>
        </authorList>
    </citation>
    <scope>NUCLEOTIDE SEQUENCE [LARGE SCALE GENOMIC DNA]</scope>
    <source>
        <strain evidence="3">cv. KIB-2019</strain>
    </source>
</reference>
<proteinExistence type="predicted"/>
<organism evidence="2 3">
    <name type="scientific">Anisodus acutangulus</name>
    <dbReference type="NCBI Taxonomy" id="402998"/>
    <lineage>
        <taxon>Eukaryota</taxon>
        <taxon>Viridiplantae</taxon>
        <taxon>Streptophyta</taxon>
        <taxon>Embryophyta</taxon>
        <taxon>Tracheophyta</taxon>
        <taxon>Spermatophyta</taxon>
        <taxon>Magnoliopsida</taxon>
        <taxon>eudicotyledons</taxon>
        <taxon>Gunneridae</taxon>
        <taxon>Pentapetalae</taxon>
        <taxon>asterids</taxon>
        <taxon>lamiids</taxon>
        <taxon>Solanales</taxon>
        <taxon>Solanaceae</taxon>
        <taxon>Solanoideae</taxon>
        <taxon>Hyoscyameae</taxon>
        <taxon>Anisodus</taxon>
    </lineage>
</organism>
<evidence type="ECO:0000313" key="3">
    <source>
        <dbReference type="Proteomes" id="UP001152561"/>
    </source>
</evidence>
<sequence length="84" mass="10104">MASRRRELINEMKKEKNALDLKMNMIFLEYDLLSEWMERPSCSACIEEQQGLLEKLIEEMEQLKKEYEKLSNSLNFMKTIPDKK</sequence>
<feature type="coiled-coil region" evidence="1">
    <location>
        <begin position="46"/>
        <end position="80"/>
    </location>
</feature>
<keyword evidence="3" id="KW-1185">Reference proteome</keyword>
<gene>
    <name evidence="2" type="ORF">K7X08_002984</name>
</gene>
<dbReference type="OrthoDB" id="1325164at2759"/>
<comment type="caution">
    <text evidence="2">The sequence shown here is derived from an EMBL/GenBank/DDBJ whole genome shotgun (WGS) entry which is preliminary data.</text>
</comment>
<keyword evidence="1" id="KW-0175">Coiled coil</keyword>
<dbReference type="Proteomes" id="UP001152561">
    <property type="component" value="Unassembled WGS sequence"/>
</dbReference>